<protein>
    <submittedName>
        <fullName evidence="1">Uncharacterized protein</fullName>
    </submittedName>
</protein>
<evidence type="ECO:0000313" key="1">
    <source>
        <dbReference type="EMBL" id="VAW44064.1"/>
    </source>
</evidence>
<dbReference type="EMBL" id="UOFB01000018">
    <property type="protein sequence ID" value="VAW44064.1"/>
    <property type="molecule type" value="Genomic_DNA"/>
</dbReference>
<organism evidence="1">
    <name type="scientific">hydrothermal vent metagenome</name>
    <dbReference type="NCBI Taxonomy" id="652676"/>
    <lineage>
        <taxon>unclassified sequences</taxon>
        <taxon>metagenomes</taxon>
        <taxon>ecological metagenomes</taxon>
    </lineage>
</organism>
<sequence length="70" mass="8157">MKIKSDTIRKIKRGQMIRSYESLVKEYPDAKTMSREEAVDYLISLEGSGKINISFETKNSIISCKIHWFN</sequence>
<accession>A0A3B0WKI0</accession>
<gene>
    <name evidence="1" type="ORF">MNBD_GAMMA04-2151</name>
</gene>
<name>A0A3B0WKI0_9ZZZZ</name>
<proteinExistence type="predicted"/>
<reference evidence="1" key="1">
    <citation type="submission" date="2018-06" db="EMBL/GenBank/DDBJ databases">
        <authorList>
            <person name="Zhirakovskaya E."/>
        </authorList>
    </citation>
    <scope>NUCLEOTIDE SEQUENCE</scope>
</reference>
<dbReference type="AlphaFoldDB" id="A0A3B0WKI0"/>